<dbReference type="PANTHER" id="PTHR44103">
    <property type="entry name" value="PROPROTEIN CONVERTASE P"/>
    <property type="match status" value="1"/>
</dbReference>
<dbReference type="InterPro" id="IPR028994">
    <property type="entry name" value="Integrin_alpha_N"/>
</dbReference>
<evidence type="ECO:0000313" key="6">
    <source>
        <dbReference type="Proteomes" id="UP000663866"/>
    </source>
</evidence>
<evidence type="ECO:0000313" key="3">
    <source>
        <dbReference type="EMBL" id="CAF2127475.1"/>
    </source>
</evidence>
<evidence type="ECO:0000313" key="7">
    <source>
        <dbReference type="Proteomes" id="UP000663887"/>
    </source>
</evidence>
<organism evidence="3 7">
    <name type="scientific">Rotaria magnacalcarata</name>
    <dbReference type="NCBI Taxonomy" id="392030"/>
    <lineage>
        <taxon>Eukaryota</taxon>
        <taxon>Metazoa</taxon>
        <taxon>Spiralia</taxon>
        <taxon>Gnathifera</taxon>
        <taxon>Rotifera</taxon>
        <taxon>Eurotatoria</taxon>
        <taxon>Bdelloidea</taxon>
        <taxon>Philodinida</taxon>
        <taxon>Philodinidae</taxon>
        <taxon>Rotaria</taxon>
    </lineage>
</organism>
<comment type="caution">
    <text evidence="3">The sequence shown here is derived from an EMBL/GenBank/DDBJ whole genome shotgun (WGS) entry which is preliminary data.</text>
</comment>
<dbReference type="Proteomes" id="UP000663887">
    <property type="component" value="Unassembled WGS sequence"/>
</dbReference>
<proteinExistence type="predicted"/>
<dbReference type="EMBL" id="CAJNRG010010896">
    <property type="protein sequence ID" value="CAF2127475.1"/>
    <property type="molecule type" value="Genomic_DNA"/>
</dbReference>
<evidence type="ECO:0000313" key="4">
    <source>
        <dbReference type="EMBL" id="CAF4139452.1"/>
    </source>
</evidence>
<dbReference type="Proteomes" id="UP000663842">
    <property type="component" value="Unassembled WGS sequence"/>
</dbReference>
<gene>
    <name evidence="5" type="ORF">OVN521_LOCUS24137</name>
    <name evidence="4" type="ORF">UXM345_LOCUS24481</name>
    <name evidence="2" type="ORF">WKI299_LOCUS5383</name>
    <name evidence="3" type="ORF">XDN619_LOCUS24086</name>
</gene>
<accession>A0A816W0K8</accession>
<dbReference type="EMBL" id="CAJOBF010004462">
    <property type="protein sequence ID" value="CAF4139452.1"/>
    <property type="molecule type" value="Genomic_DNA"/>
</dbReference>
<dbReference type="EMBL" id="CAJOBG010005660">
    <property type="protein sequence ID" value="CAF4161014.1"/>
    <property type="molecule type" value="Genomic_DNA"/>
</dbReference>
<dbReference type="EMBL" id="CAJNRF010001491">
    <property type="protein sequence ID" value="CAF2013925.1"/>
    <property type="molecule type" value="Genomic_DNA"/>
</dbReference>
<dbReference type="PANTHER" id="PTHR44103:SF1">
    <property type="entry name" value="PROPROTEIN CONVERTASE P"/>
    <property type="match status" value="1"/>
</dbReference>
<sequence>MNNDSCMDIIVANQVTNNIGQIFGDGNGSFGNIVSYSTGFESYPQYAAAADFNKDNLADIVVANFGNGDVVVFLGYKNGTFLLVTTYSTGSGTGTLCLKFEDFNNDKNIDIVVANLYSGYIGILFEFGDGSFATIVLYSSGLNSSIIWIDVGDFNNDTRLDIVFADQADNNVGILLGSGIKTFGSQKPLPMSNNSTLSSVTLAAFNRDHYLDIVVTNNGTNNIGILLGHEDGTFGNMTTYSTEQYSEPLSITVADIDSDGFLNILVANSGTDNIGIFLGKGNGNFATMKQYSTDTGYRPLSITVSDFNNDKWLDIVVANSGTNSVLILAGSDNGTYPNQETYFTEYGSRPNWIIVGNFNNDS</sequence>
<keyword evidence="6" id="KW-1185">Reference proteome</keyword>
<protein>
    <recommendedName>
        <fullName evidence="8">VCBS repeat-containing protein</fullName>
    </recommendedName>
</protein>
<evidence type="ECO:0008006" key="8">
    <source>
        <dbReference type="Google" id="ProtNLM"/>
    </source>
</evidence>
<evidence type="ECO:0000313" key="2">
    <source>
        <dbReference type="EMBL" id="CAF2013925.1"/>
    </source>
</evidence>
<dbReference type="AlphaFoldDB" id="A0A816W0K8"/>
<dbReference type="InterPro" id="IPR013517">
    <property type="entry name" value="FG-GAP"/>
</dbReference>
<dbReference type="Proteomes" id="UP000663856">
    <property type="component" value="Unassembled WGS sequence"/>
</dbReference>
<evidence type="ECO:0000313" key="5">
    <source>
        <dbReference type="EMBL" id="CAF4161014.1"/>
    </source>
</evidence>
<reference evidence="3" key="1">
    <citation type="submission" date="2021-02" db="EMBL/GenBank/DDBJ databases">
        <authorList>
            <person name="Nowell W R."/>
        </authorList>
    </citation>
    <scope>NUCLEOTIDE SEQUENCE</scope>
</reference>
<dbReference type="Proteomes" id="UP000663866">
    <property type="component" value="Unassembled WGS sequence"/>
</dbReference>
<dbReference type="Pfam" id="PF13517">
    <property type="entry name" value="FG-GAP_3"/>
    <property type="match status" value="3"/>
</dbReference>
<name>A0A816W0K8_9BILA</name>
<evidence type="ECO:0000256" key="1">
    <source>
        <dbReference type="ARBA" id="ARBA00022729"/>
    </source>
</evidence>
<dbReference type="SUPFAM" id="SSF69318">
    <property type="entry name" value="Integrin alpha N-terminal domain"/>
    <property type="match status" value="1"/>
</dbReference>
<dbReference type="Gene3D" id="2.30.30.100">
    <property type="match status" value="4"/>
</dbReference>
<keyword evidence="1" id="KW-0732">Signal</keyword>